<dbReference type="Proteomes" id="UP000000268">
    <property type="component" value="Plasmid pREB1"/>
</dbReference>
<dbReference type="EMBL" id="CP000838">
    <property type="protein sequence ID" value="ABW31469.1"/>
    <property type="molecule type" value="Genomic_DNA"/>
</dbReference>
<keyword evidence="2" id="KW-1185">Reference proteome</keyword>
<proteinExistence type="predicted"/>
<dbReference type="RefSeq" id="WP_012166843.1">
    <property type="nucleotide sequence ID" value="NC_009926.1"/>
</dbReference>
<name>A8ZL01_ACAM1</name>
<evidence type="ECO:0000313" key="2">
    <source>
        <dbReference type="Proteomes" id="UP000000268"/>
    </source>
</evidence>
<protein>
    <submittedName>
        <fullName evidence="1">Uncharacterized protein</fullName>
    </submittedName>
</protein>
<reference evidence="1 2" key="1">
    <citation type="journal article" date="2008" name="Proc. Natl. Acad. Sci. U.S.A.">
        <title>Niche adaptation and genome expansion in the chlorophyll d-producing cyanobacterium Acaryochloris marina.</title>
        <authorList>
            <person name="Swingley W.D."/>
            <person name="Chen M."/>
            <person name="Cheung P.C."/>
            <person name="Conrad A.L."/>
            <person name="Dejesa L.C."/>
            <person name="Hao J."/>
            <person name="Honchak B.M."/>
            <person name="Karbach L.E."/>
            <person name="Kurdoglu A."/>
            <person name="Lahiri S."/>
            <person name="Mastrian S.D."/>
            <person name="Miyashita H."/>
            <person name="Page L."/>
            <person name="Ramakrishna P."/>
            <person name="Satoh S."/>
            <person name="Sattley W.M."/>
            <person name="Shimada Y."/>
            <person name="Taylor H.L."/>
            <person name="Tomo T."/>
            <person name="Tsuchiya T."/>
            <person name="Wang Z.T."/>
            <person name="Raymond J."/>
            <person name="Mimuro M."/>
            <person name="Blankenship R.E."/>
            <person name="Touchman J.W."/>
        </authorList>
    </citation>
    <scope>NUCLEOTIDE SEQUENCE [LARGE SCALE GENOMIC DNA]</scope>
    <source>
        <strain evidence="2">MBIC 11017</strain>
        <plasmid evidence="2">Plasmid pREB1</plasmid>
    </source>
</reference>
<accession>A8ZL01</accession>
<evidence type="ECO:0000313" key="1">
    <source>
        <dbReference type="EMBL" id="ABW31469.1"/>
    </source>
</evidence>
<dbReference type="HOGENOM" id="CLU_165898_0_0_3"/>
<organism evidence="1 2">
    <name type="scientific">Acaryochloris marina (strain MBIC 11017)</name>
    <dbReference type="NCBI Taxonomy" id="329726"/>
    <lineage>
        <taxon>Bacteria</taxon>
        <taxon>Bacillati</taxon>
        <taxon>Cyanobacteriota</taxon>
        <taxon>Cyanophyceae</taxon>
        <taxon>Acaryochloridales</taxon>
        <taxon>Acaryochloridaceae</taxon>
        <taxon>Acaryochloris</taxon>
    </lineage>
</organism>
<gene>
    <name evidence="1" type="ordered locus">AM1_A0351</name>
</gene>
<dbReference type="OrthoDB" id="586593at2"/>
<dbReference type="KEGG" id="amr:AM1_A0351"/>
<geneLocation type="plasmid" evidence="1 2">
    <name>pREB1</name>
</geneLocation>
<sequence length="88" mass="10053">MEKPTNLSDTGELDEIYRRRKQLAISLKFHHYQDLQKLPQEVAVRAMAEAWGACHPEGFPKYCPGTSTAIIPQEQISKSIRESKYFSG</sequence>
<keyword evidence="1" id="KW-0614">Plasmid</keyword>
<dbReference type="AlphaFoldDB" id="A8ZL01"/>